<dbReference type="PROSITE" id="PS51257">
    <property type="entry name" value="PROKAR_LIPOPROTEIN"/>
    <property type="match status" value="1"/>
</dbReference>
<dbReference type="SUPFAM" id="SSF53474">
    <property type="entry name" value="alpha/beta-Hydrolases"/>
    <property type="match status" value="1"/>
</dbReference>
<dbReference type="EC" id="3.4.16.-" evidence="2"/>
<comment type="similarity">
    <text evidence="1 2">Belongs to the peptidase S10 family.</text>
</comment>
<feature type="signal peptide" evidence="2">
    <location>
        <begin position="1"/>
        <end position="27"/>
    </location>
</feature>
<feature type="compositionally biased region" description="Basic residues" evidence="3">
    <location>
        <begin position="543"/>
        <end position="564"/>
    </location>
</feature>
<dbReference type="EMBL" id="CP151503">
    <property type="protein sequence ID" value="WZN60636.1"/>
    <property type="molecule type" value="Genomic_DNA"/>
</dbReference>
<evidence type="ECO:0000256" key="1">
    <source>
        <dbReference type="ARBA" id="ARBA00009431"/>
    </source>
</evidence>
<dbReference type="Pfam" id="PF00450">
    <property type="entry name" value="Peptidase_S10"/>
    <property type="match status" value="1"/>
</dbReference>
<gene>
    <name evidence="4" type="ORF">HKI87_03g21700</name>
</gene>
<evidence type="ECO:0000256" key="3">
    <source>
        <dbReference type="SAM" id="MobiDB-lite"/>
    </source>
</evidence>
<dbReference type="PROSITE" id="PS00131">
    <property type="entry name" value="CARBOXYPEPT_SER_SER"/>
    <property type="match status" value="1"/>
</dbReference>
<keyword evidence="5" id="KW-1185">Reference proteome</keyword>
<sequence>MGIARNRGFALAIGIMALACASIAARAAPAEDLVRDLPGLDGSLDVRMYSGYLKPTQADSVHYLFVESEWKESDPLVLWLNGGPGASSLMGAFTELGPYIVNGEKSLMPNPFGWNKVANVLFLESPTGVGFSYCEAMLNGEACKHNDTSTANLNFLSLKYFVEHKFPEFRGRDFMIWGESYAGVYVPTLADLVYSAGDALDLNFLGFGVGDPCTDDKTQTFTRHLNFNFEFAMGKGFVAQTNYKYITDNCIASDVNGIITPNETTASCKAAWRMYYLGTSGGGGNGPAATLPHGGFIDPYNSWGPNNNDFWNMLANYLADEEVMAALNVQSYPLRPWSLFADHLDYTKQYWACYFDGETPGEPHYNYSMVPIYQKLAGNVRNIVVYNGDTDPSVQMRGTEAAVNSMGFGVVGGGDWRPWFFQPEETSARLLEEKLPYFGTFLTYRPLNAQLGGYVKNFHKNVSFVTVHDSGHMVPQYKPVAAFHMFLRGLLNQPLSPLIDMDKLTNLTDAAFYGNAENNTMGFMGDWVQEAMSKDYTQDKPRHHERPGRQVRRKVQPLGRKVLR</sequence>
<keyword evidence="2 4" id="KW-0121">Carboxypeptidase</keyword>
<organism evidence="4 5">
    <name type="scientific">Chloropicon roscoffensis</name>
    <dbReference type="NCBI Taxonomy" id="1461544"/>
    <lineage>
        <taxon>Eukaryota</taxon>
        <taxon>Viridiplantae</taxon>
        <taxon>Chlorophyta</taxon>
        <taxon>Chloropicophyceae</taxon>
        <taxon>Chloropicales</taxon>
        <taxon>Chloropicaceae</taxon>
        <taxon>Chloropicon</taxon>
    </lineage>
</organism>
<dbReference type="GO" id="GO:0004185">
    <property type="term" value="F:serine-type carboxypeptidase activity"/>
    <property type="evidence" value="ECO:0007669"/>
    <property type="project" value="UniProtKB-UniRule"/>
</dbReference>
<evidence type="ECO:0000256" key="2">
    <source>
        <dbReference type="RuleBase" id="RU361156"/>
    </source>
</evidence>
<dbReference type="InterPro" id="IPR033124">
    <property type="entry name" value="Ser_caboxypep_his_AS"/>
</dbReference>
<name>A0AAX4P3Q7_9CHLO</name>
<evidence type="ECO:0000313" key="4">
    <source>
        <dbReference type="EMBL" id="WZN60636.1"/>
    </source>
</evidence>
<dbReference type="PRINTS" id="PR00724">
    <property type="entry name" value="CRBOXYPTASEC"/>
</dbReference>
<dbReference type="GO" id="GO:0006508">
    <property type="term" value="P:proteolysis"/>
    <property type="evidence" value="ECO:0007669"/>
    <property type="project" value="UniProtKB-KW"/>
</dbReference>
<proteinExistence type="inferred from homology"/>
<accession>A0AAX4P3Q7</accession>
<protein>
    <recommendedName>
        <fullName evidence="2">Carboxypeptidase</fullName>
        <ecNumber evidence="2">3.4.16.-</ecNumber>
    </recommendedName>
</protein>
<dbReference type="InterPro" id="IPR001563">
    <property type="entry name" value="Peptidase_S10"/>
</dbReference>
<dbReference type="Proteomes" id="UP001472866">
    <property type="component" value="Chromosome 03"/>
</dbReference>
<dbReference type="Gene3D" id="3.40.50.12670">
    <property type="match status" value="1"/>
</dbReference>
<keyword evidence="2" id="KW-0732">Signal</keyword>
<reference evidence="4 5" key="1">
    <citation type="submission" date="2024-03" db="EMBL/GenBank/DDBJ databases">
        <title>Complete genome sequence of the green alga Chloropicon roscoffensis RCC1871.</title>
        <authorList>
            <person name="Lemieux C."/>
            <person name="Pombert J.-F."/>
            <person name="Otis C."/>
            <person name="Turmel M."/>
        </authorList>
    </citation>
    <scope>NUCLEOTIDE SEQUENCE [LARGE SCALE GENOMIC DNA]</scope>
    <source>
        <strain evidence="4 5">RCC1871</strain>
    </source>
</reference>
<dbReference type="InterPro" id="IPR018202">
    <property type="entry name" value="Ser_caboxypep_ser_AS"/>
</dbReference>
<dbReference type="AlphaFoldDB" id="A0AAX4P3Q7"/>
<evidence type="ECO:0000313" key="5">
    <source>
        <dbReference type="Proteomes" id="UP001472866"/>
    </source>
</evidence>
<dbReference type="PANTHER" id="PTHR11802:SF201">
    <property type="entry name" value="CARBOXYPEPTIDASE"/>
    <property type="match status" value="1"/>
</dbReference>
<dbReference type="Gene3D" id="3.40.50.1820">
    <property type="entry name" value="alpha/beta hydrolase"/>
    <property type="match status" value="1"/>
</dbReference>
<dbReference type="PANTHER" id="PTHR11802">
    <property type="entry name" value="SERINE PROTEASE FAMILY S10 SERINE CARBOXYPEPTIDASE"/>
    <property type="match status" value="1"/>
</dbReference>
<dbReference type="InterPro" id="IPR029058">
    <property type="entry name" value="AB_hydrolase_fold"/>
</dbReference>
<dbReference type="PROSITE" id="PS00560">
    <property type="entry name" value="CARBOXYPEPT_SER_HIS"/>
    <property type="match status" value="1"/>
</dbReference>
<keyword evidence="2" id="KW-0645">Protease</keyword>
<feature type="chain" id="PRO_5043086777" description="Carboxypeptidase" evidence="2">
    <location>
        <begin position="28"/>
        <end position="564"/>
    </location>
</feature>
<feature type="region of interest" description="Disordered" evidence="3">
    <location>
        <begin position="538"/>
        <end position="564"/>
    </location>
</feature>
<keyword evidence="2" id="KW-0378">Hydrolase</keyword>